<feature type="region of interest" description="Disordered" evidence="1">
    <location>
        <begin position="62"/>
        <end position="102"/>
    </location>
</feature>
<dbReference type="Gene3D" id="3.30.1490.480">
    <property type="entry name" value="Endolytic murein transglycosylase"/>
    <property type="match status" value="1"/>
</dbReference>
<dbReference type="OrthoDB" id="2138957at2"/>
<evidence type="ECO:0000256" key="1">
    <source>
        <dbReference type="SAM" id="MobiDB-lite"/>
    </source>
</evidence>
<keyword evidence="2" id="KW-1133">Transmembrane helix</keyword>
<name>A0A285CLJ2_9BACI</name>
<dbReference type="Proteomes" id="UP000219546">
    <property type="component" value="Unassembled WGS sequence"/>
</dbReference>
<dbReference type="PROSITE" id="PS51257">
    <property type="entry name" value="PROKAR_LIPOPROTEIN"/>
    <property type="match status" value="1"/>
</dbReference>
<accession>A0A285CLJ2</accession>
<evidence type="ECO:0000313" key="4">
    <source>
        <dbReference type="Proteomes" id="UP000219546"/>
    </source>
</evidence>
<organism evidence="3 4">
    <name type="scientific">Bacillus oleivorans</name>
    <dbReference type="NCBI Taxonomy" id="1448271"/>
    <lineage>
        <taxon>Bacteria</taxon>
        <taxon>Bacillati</taxon>
        <taxon>Bacillota</taxon>
        <taxon>Bacilli</taxon>
        <taxon>Bacillales</taxon>
        <taxon>Bacillaceae</taxon>
        <taxon>Bacillus</taxon>
    </lineage>
</organism>
<feature type="compositionally biased region" description="Acidic residues" evidence="1">
    <location>
        <begin position="71"/>
        <end position="83"/>
    </location>
</feature>
<reference evidence="3 4" key="1">
    <citation type="submission" date="2017-08" db="EMBL/GenBank/DDBJ databases">
        <authorList>
            <person name="de Groot N.N."/>
        </authorList>
    </citation>
    <scope>NUCLEOTIDE SEQUENCE [LARGE SCALE GENOMIC DNA]</scope>
    <source>
        <strain evidence="3 4">JC228</strain>
    </source>
</reference>
<keyword evidence="2" id="KW-0812">Transmembrane</keyword>
<feature type="transmembrane region" description="Helical" evidence="2">
    <location>
        <begin position="6"/>
        <end position="27"/>
    </location>
</feature>
<dbReference type="RefSeq" id="WP_097157329.1">
    <property type="nucleotide sequence ID" value="NZ_JBEPMQ010000013.1"/>
</dbReference>
<dbReference type="AlphaFoldDB" id="A0A285CLJ2"/>
<proteinExistence type="predicted"/>
<protein>
    <submittedName>
        <fullName evidence="3">YceG-like family protein</fullName>
    </submittedName>
</protein>
<sequence>MQRQLIQGFAIGMFLTACISLLGFYNLNINEQNIDPKQAIEELEQSGYQVLSTAEWNDLQTQIVNNKPQEEEAAEEEEQDETENSSGQTTQSDEKKSDTKSYTLTIEAGMNSSDVSERLEENGIVEDSFVFQQYLIDRNLDGAIQIGSYQVSSDMSFEVITSIITKGR</sequence>
<keyword evidence="4" id="KW-1185">Reference proteome</keyword>
<dbReference type="EMBL" id="OAOP01000002">
    <property type="protein sequence ID" value="SNX67918.1"/>
    <property type="molecule type" value="Genomic_DNA"/>
</dbReference>
<evidence type="ECO:0000313" key="3">
    <source>
        <dbReference type="EMBL" id="SNX67918.1"/>
    </source>
</evidence>
<gene>
    <name evidence="3" type="ORF">SAMN05877753_102122</name>
</gene>
<keyword evidence="2" id="KW-0472">Membrane</keyword>
<evidence type="ECO:0000256" key="2">
    <source>
        <dbReference type="SAM" id="Phobius"/>
    </source>
</evidence>